<evidence type="ECO:0000313" key="5">
    <source>
        <dbReference type="Proteomes" id="UP000182800"/>
    </source>
</evidence>
<dbReference type="InterPro" id="IPR014960">
    <property type="entry name" value="DUF1828"/>
</dbReference>
<dbReference type="Proteomes" id="UP000050497">
    <property type="component" value="Unassembled WGS sequence"/>
</dbReference>
<name>A0A0P7Y286_9HYPH</name>
<evidence type="ECO:0000313" key="3">
    <source>
        <dbReference type="EMBL" id="SCC79984.1"/>
    </source>
</evidence>
<dbReference type="RefSeq" id="WP_074444036.1">
    <property type="nucleotide sequence ID" value="NZ_FMBM01000001.1"/>
</dbReference>
<evidence type="ECO:0000313" key="2">
    <source>
        <dbReference type="EMBL" id="KPQ10516.1"/>
    </source>
</evidence>
<dbReference type="EMBL" id="FMBM01000001">
    <property type="protein sequence ID" value="SCC79984.1"/>
    <property type="molecule type" value="Genomic_DNA"/>
</dbReference>
<dbReference type="Proteomes" id="UP000182800">
    <property type="component" value="Unassembled WGS sequence"/>
</dbReference>
<protein>
    <recommendedName>
        <fullName evidence="1">DUF1828 domain-containing protein</fullName>
    </recommendedName>
</protein>
<sequence>MKDDLCRAFCDDVCVTATPLGLAVSTAFRRDDGDRVAFYVVEDGHDMVHLEDDGTTIPDLEEAGVDFETQTRRRALDVLLEGIDGYFDAEAVTIRTRSFVRDELASRALAFVGVLLRMNDFLLLTGESVRSTFREDAARKIKLAIGDKAQIREGEPVNEKLSEANADMVIEVCQRAPVAVFFGNSPQRVQDAIFLQMSALYEAKVDLSVIALLETETSIPPSLRRRASNRLATVTEFREDEDAAVSRIVREAIGHAA</sequence>
<reference evidence="3 5" key="2">
    <citation type="submission" date="2016-08" db="EMBL/GenBank/DDBJ databases">
        <authorList>
            <person name="Varghese N."/>
            <person name="Submissions Spin"/>
        </authorList>
    </citation>
    <scope>NUCLEOTIDE SEQUENCE [LARGE SCALE GENOMIC DNA]</scope>
    <source>
        <strain evidence="3 5">HL-109</strain>
    </source>
</reference>
<keyword evidence="5" id="KW-1185">Reference proteome</keyword>
<accession>A0A0P7Y286</accession>
<organism evidence="2 4">
    <name type="scientific">Saliniramus fredricksonii</name>
    <dbReference type="NCBI Taxonomy" id="1653334"/>
    <lineage>
        <taxon>Bacteria</taxon>
        <taxon>Pseudomonadati</taxon>
        <taxon>Pseudomonadota</taxon>
        <taxon>Alphaproteobacteria</taxon>
        <taxon>Hyphomicrobiales</taxon>
        <taxon>Salinarimonadaceae</taxon>
        <taxon>Saliniramus</taxon>
    </lineage>
</organism>
<proteinExistence type="predicted"/>
<comment type="caution">
    <text evidence="2">The sequence shown here is derived from an EMBL/GenBank/DDBJ whole genome shotgun (WGS) entry which is preliminary data.</text>
</comment>
<evidence type="ECO:0000259" key="1">
    <source>
        <dbReference type="Pfam" id="PF08861"/>
    </source>
</evidence>
<dbReference type="EMBL" id="LJSX01000015">
    <property type="protein sequence ID" value="KPQ10516.1"/>
    <property type="molecule type" value="Genomic_DNA"/>
</dbReference>
<dbReference type="Pfam" id="PF08861">
    <property type="entry name" value="DUF1828"/>
    <property type="match status" value="1"/>
</dbReference>
<gene>
    <name evidence="3" type="ORF">GA0071312_1279</name>
    <name evidence="2" type="ORF">HLUCCO17_10655</name>
</gene>
<dbReference type="AlphaFoldDB" id="A0A0P7Y286"/>
<feature type="domain" description="DUF1828" evidence="1">
    <location>
        <begin position="26"/>
        <end position="117"/>
    </location>
</feature>
<reference evidence="2 4" key="1">
    <citation type="submission" date="2015-09" db="EMBL/GenBank/DDBJ databases">
        <title>Identification and resolution of microdiversity through metagenomic sequencing of parallel consortia.</title>
        <authorList>
            <person name="Nelson W.C."/>
            <person name="Romine M.F."/>
            <person name="Lindemann S.R."/>
        </authorList>
    </citation>
    <scope>NUCLEOTIDE SEQUENCE [LARGE SCALE GENOMIC DNA]</scope>
    <source>
        <strain evidence="2">HL-109</strain>
    </source>
</reference>
<evidence type="ECO:0000313" key="4">
    <source>
        <dbReference type="Proteomes" id="UP000050497"/>
    </source>
</evidence>
<dbReference type="OrthoDB" id="7565865at2"/>